<dbReference type="EMBL" id="GALX01000917">
    <property type="protein sequence ID" value="JAB67549.1"/>
    <property type="molecule type" value="Transcribed_RNA"/>
</dbReference>
<accession>V5GTR5</accession>
<evidence type="ECO:0000313" key="2">
    <source>
        <dbReference type="EMBL" id="JAB67549.1"/>
    </source>
</evidence>
<dbReference type="InterPro" id="IPR012337">
    <property type="entry name" value="RNaseH-like_sf"/>
</dbReference>
<feature type="region of interest" description="Disordered" evidence="1">
    <location>
        <begin position="124"/>
        <end position="152"/>
    </location>
</feature>
<feature type="compositionally biased region" description="Acidic residues" evidence="1">
    <location>
        <begin position="132"/>
        <end position="149"/>
    </location>
</feature>
<evidence type="ECO:0000256" key="1">
    <source>
        <dbReference type="SAM" id="MobiDB-lite"/>
    </source>
</evidence>
<proteinExistence type="predicted"/>
<feature type="non-terminal residue" evidence="2">
    <location>
        <position position="1"/>
    </location>
</feature>
<organism evidence="2">
    <name type="scientific">Anoplophora glabripennis</name>
    <name type="common">Asian longhorn beetle</name>
    <name type="synonym">Anoplophora nobilis</name>
    <dbReference type="NCBI Taxonomy" id="217634"/>
    <lineage>
        <taxon>Eukaryota</taxon>
        <taxon>Metazoa</taxon>
        <taxon>Ecdysozoa</taxon>
        <taxon>Arthropoda</taxon>
        <taxon>Hexapoda</taxon>
        <taxon>Insecta</taxon>
        <taxon>Pterygota</taxon>
        <taxon>Neoptera</taxon>
        <taxon>Endopterygota</taxon>
        <taxon>Coleoptera</taxon>
        <taxon>Polyphaga</taxon>
        <taxon>Cucujiformia</taxon>
        <taxon>Chrysomeloidea</taxon>
        <taxon>Cerambycidae</taxon>
        <taxon>Lamiinae</taxon>
        <taxon>Lamiini</taxon>
        <taxon>Anoplophora</taxon>
    </lineage>
</organism>
<protein>
    <submittedName>
        <fullName evidence="2">Uncharacterized protein</fullName>
    </submittedName>
</protein>
<feature type="non-terminal residue" evidence="2">
    <location>
        <position position="179"/>
    </location>
</feature>
<name>V5GTR5_ANOGL</name>
<dbReference type="AlphaFoldDB" id="V5GTR5"/>
<dbReference type="SUPFAM" id="SSF53098">
    <property type="entry name" value="Ribonuclease H-like"/>
    <property type="match status" value="1"/>
</dbReference>
<sequence>EKLRQNGRCFSISFDEWTSNRNKRYININIHGFIDVCSKIKIWNIGLVPIVGSMPAEVCVDLVQNKLKEFNLSLDKDIVSMTTDGASVMVKAGCLVEAHQQLCFAHGIQLGIIDVLYSPKPSKSRISGNDYEQADADDDEVDEVEEDDENGRLDVVDDSEEEFELTMDYNINSLIKEVR</sequence>
<reference evidence="2" key="1">
    <citation type="submission" date="2013-07" db="EMBL/GenBank/DDBJ databases">
        <title>Midgut Transcriptome Profiling of Anoplphora glabripennis, a Lignocellulose Degrading, Wood-Boring Cerambycid.</title>
        <authorList>
            <person name="Scully E.D."/>
            <person name="Hoover K."/>
            <person name="Carlson J.E."/>
            <person name="Tien M."/>
            <person name="Geib S.M."/>
        </authorList>
    </citation>
    <scope>NUCLEOTIDE SEQUENCE</scope>
</reference>